<dbReference type="RefSeq" id="WP_145181750.1">
    <property type="nucleotide sequence ID" value="NZ_CP036266.1"/>
</dbReference>
<evidence type="ECO:0000259" key="3">
    <source>
        <dbReference type="Pfam" id="PF07587"/>
    </source>
</evidence>
<dbReference type="PANTHER" id="PTHR35889">
    <property type="entry name" value="CYCLOINULO-OLIGOSACCHARIDE FRUCTANOTRANSFERASE-RELATED"/>
    <property type="match status" value="1"/>
</dbReference>
<proteinExistence type="predicted"/>
<protein>
    <submittedName>
        <fullName evidence="5">Planctomycete cytochrome C</fullName>
    </submittedName>
</protein>
<keyword evidence="6" id="KW-1185">Reference proteome</keyword>
<feature type="domain" description="DUF1553" evidence="3">
    <location>
        <begin position="705"/>
        <end position="963"/>
    </location>
</feature>
<dbReference type="InterPro" id="IPR011429">
    <property type="entry name" value="Cyt_c_Planctomycete-type"/>
</dbReference>
<dbReference type="OrthoDB" id="127107at2"/>
<sequence length="1018" mass="115003">MRLGLASVFCFCLIIRPVWGETPIQFNRDIRPILSDKCFACHGPDEKTREADLRLDDRDSALRDLGETRAIVAGKADESELIHRITATDESLLMPPAEHGKPLSKAEIELLRNWINQGAAYQRHWSLTPLVKPAVPEQKEKQTLHPIDAFIQQQLKDNGFAPSPEAEPRTLVRRLSFDLTGLPPDPSLVAAYTAHPGDAAYEKLVNDYLDSPHYGERLALYWLDLVRYADTLGYHGDQVRSVSPYRDYVINAFNSNKPFDQFTIEQLAGDLLPEADLWQKVASTYNRLNRASGEGGVQPKEYLAKYSADRVRTTGSVWLGSTVGCAECHDHKFDPFTTKDFYRFGAFFADIKEQGIVSGARHIEQLPVPTEEQARLSKELEVAIKQTEQNYNRETPELTAARQEWEQQVQADFDRWTLLKPQEVSSTGGAKLKVLEDGSILASGKNPDKDEYVLEIKDSLIPVTGPVALKLELLPDPSLPRKGPGRAGNGNLVVNAVQLMVGKQKVKWEQAVAAHSQNGHTPQNVAEESGTGWAILPQIGKRNHLLLSGTVADSSKKQSGEGTPSCQIRIIQRHGNGHNLGRFRLFISSDPSVIQSGFTLSDEIQKVLKVKPEARSAEQQKQLDTAFRESTPLLKESREQLARLRQQQEQLKNQIVTTLATSATTPRTMRVLPRGNWMDDSGEIVDPGVPHFLAQLDLPENQRATRLDLARWMTSRENPLVARTFVNRLWMLLFGQGLARTVDDLGSQGEMPTHPELLDWLACEFIDSGWDVKHMVRLMVTSHTYRQSSAWTAALRERDPYNRMYARQSRWRLEAEMIRDNALQVSGLLNQQIGGESVKPYQPAGYWAQLNFPKRTYQADKGDQQYRRGLYTHWQRTFLHPSLLAFDAPAREECTAQRSRSNTPLQSLVLLNDPTFVEAARVLATRVIQEHPEKQFDAQLKWLMQQALTREPRQDEIKLLKTLYEEDLQAYRQSPKAAAEILSVGLNPPPEKIDQAELAAWTSVSRAVLNLHEMITRY</sequence>
<dbReference type="InterPro" id="IPR011444">
    <property type="entry name" value="DUF1549"/>
</dbReference>
<dbReference type="GO" id="GO:0009055">
    <property type="term" value="F:electron transfer activity"/>
    <property type="evidence" value="ECO:0007669"/>
    <property type="project" value="InterPro"/>
</dbReference>
<feature type="domain" description="Cytochrome C Planctomycete-type" evidence="4">
    <location>
        <begin position="38"/>
        <end position="98"/>
    </location>
</feature>
<dbReference type="Proteomes" id="UP000320421">
    <property type="component" value="Chromosome"/>
</dbReference>
<dbReference type="Pfam" id="PF07635">
    <property type="entry name" value="PSCyt1"/>
    <property type="match status" value="1"/>
</dbReference>
<reference evidence="5 6" key="1">
    <citation type="submission" date="2019-02" db="EMBL/GenBank/DDBJ databases">
        <title>Deep-cultivation of Planctomycetes and their phenomic and genomic characterization uncovers novel biology.</title>
        <authorList>
            <person name="Wiegand S."/>
            <person name="Jogler M."/>
            <person name="Boedeker C."/>
            <person name="Pinto D."/>
            <person name="Vollmers J."/>
            <person name="Rivas-Marin E."/>
            <person name="Kohn T."/>
            <person name="Peeters S.H."/>
            <person name="Heuer A."/>
            <person name="Rast P."/>
            <person name="Oberbeckmann S."/>
            <person name="Bunk B."/>
            <person name="Jeske O."/>
            <person name="Meyerdierks A."/>
            <person name="Storesund J.E."/>
            <person name="Kallscheuer N."/>
            <person name="Luecker S."/>
            <person name="Lage O.M."/>
            <person name="Pohl T."/>
            <person name="Merkel B.J."/>
            <person name="Hornburger P."/>
            <person name="Mueller R.-W."/>
            <person name="Bruemmer F."/>
            <person name="Labrenz M."/>
            <person name="Spormann A.M."/>
            <person name="Op den Camp H."/>
            <person name="Overmann J."/>
            <person name="Amann R."/>
            <person name="Jetten M.S.M."/>
            <person name="Mascher T."/>
            <person name="Medema M.H."/>
            <person name="Devos D.P."/>
            <person name="Kaster A.-K."/>
            <person name="Ovreas L."/>
            <person name="Rohde M."/>
            <person name="Galperin M.Y."/>
            <person name="Jogler C."/>
        </authorList>
    </citation>
    <scope>NUCLEOTIDE SEQUENCE [LARGE SCALE GENOMIC DNA]</scope>
    <source>
        <strain evidence="5 6">HG66A1</strain>
    </source>
</reference>
<dbReference type="AlphaFoldDB" id="A0A517PKD0"/>
<dbReference type="GO" id="GO:0020037">
    <property type="term" value="F:heme binding"/>
    <property type="evidence" value="ECO:0007669"/>
    <property type="project" value="InterPro"/>
</dbReference>
<gene>
    <name evidence="5" type="ORF">HG66A1_15970</name>
</gene>
<dbReference type="EMBL" id="CP036266">
    <property type="protein sequence ID" value="QDT19829.1"/>
    <property type="molecule type" value="Genomic_DNA"/>
</dbReference>
<organism evidence="5 6">
    <name type="scientific">Gimesia chilikensis</name>
    <dbReference type="NCBI Taxonomy" id="2605989"/>
    <lineage>
        <taxon>Bacteria</taxon>
        <taxon>Pseudomonadati</taxon>
        <taxon>Planctomycetota</taxon>
        <taxon>Planctomycetia</taxon>
        <taxon>Planctomycetales</taxon>
        <taxon>Planctomycetaceae</taxon>
        <taxon>Gimesia</taxon>
    </lineage>
</organism>
<keyword evidence="1" id="KW-0175">Coiled coil</keyword>
<accession>A0A517PKD0</accession>
<feature type="domain" description="DUF1549" evidence="2">
    <location>
        <begin position="146"/>
        <end position="352"/>
    </location>
</feature>
<evidence type="ECO:0000256" key="1">
    <source>
        <dbReference type="SAM" id="Coils"/>
    </source>
</evidence>
<dbReference type="Pfam" id="PF07583">
    <property type="entry name" value="PSCyt2"/>
    <property type="match status" value="1"/>
</dbReference>
<evidence type="ECO:0000259" key="4">
    <source>
        <dbReference type="Pfam" id="PF07635"/>
    </source>
</evidence>
<evidence type="ECO:0000259" key="2">
    <source>
        <dbReference type="Pfam" id="PF07583"/>
    </source>
</evidence>
<dbReference type="InterPro" id="IPR036909">
    <property type="entry name" value="Cyt_c-like_dom_sf"/>
</dbReference>
<evidence type="ECO:0000313" key="5">
    <source>
        <dbReference type="EMBL" id="QDT19829.1"/>
    </source>
</evidence>
<dbReference type="Pfam" id="PF07587">
    <property type="entry name" value="PSD1"/>
    <property type="match status" value="1"/>
</dbReference>
<dbReference type="InterPro" id="IPR022655">
    <property type="entry name" value="DUF1553"/>
</dbReference>
<dbReference type="PANTHER" id="PTHR35889:SF3">
    <property type="entry name" value="F-BOX DOMAIN-CONTAINING PROTEIN"/>
    <property type="match status" value="1"/>
</dbReference>
<name>A0A517PKD0_9PLAN</name>
<dbReference type="SUPFAM" id="SSF46626">
    <property type="entry name" value="Cytochrome c"/>
    <property type="match status" value="1"/>
</dbReference>
<evidence type="ECO:0000313" key="6">
    <source>
        <dbReference type="Proteomes" id="UP000320421"/>
    </source>
</evidence>
<feature type="coiled-coil region" evidence="1">
    <location>
        <begin position="634"/>
        <end position="661"/>
    </location>
</feature>